<dbReference type="SUPFAM" id="SSF53383">
    <property type="entry name" value="PLP-dependent transferases"/>
    <property type="match status" value="1"/>
</dbReference>
<sequence>MNVEQVRSRFPALSTSYIYADNAGGSQCTAGVIHAITDYLSNTNVQLGADYSIGVKSTTRVSMGPTATAMLTHASSPSEIIFSNSSTQLAENLARAMEPSIKRDGQEEFIATLEHEANVGPWQRLAKRTNNHIHFWKPTAIECSRGNASRSNPFAIGYTLESLEPLLSAKTRLVALSACSNILGSFFDIKSIVQRIRDVVHQKSDGKQKVEIVVDCVAYAPHRRINTVDWDVDYAFFSYYKVYGPHTAAMWVRASTSNASLNSINHYFVTDPANRLQLGGPGYELTYATSAVLDYLFSIANPNHTSLLLTSLPSETQSRELSNGLDESFKLMEAHERTLVERLLSFLTAEAQWNRGIRVVGSDDNVDRAPTISFVVLDGSNGEPRMRSKDVVSGVDKLGNIGIRFGHFYAARLIDFLGLAADDGIVRVSLVHYNTLEEVDKIIAALKQSIGIP</sequence>
<dbReference type="Gene3D" id="3.90.1150.10">
    <property type="entry name" value="Aspartate Aminotransferase, domain 1"/>
    <property type="match status" value="1"/>
</dbReference>
<evidence type="ECO:0000313" key="2">
    <source>
        <dbReference type="EMBL" id="CCA72322.1"/>
    </source>
</evidence>
<dbReference type="OMA" id="LVTWQQI"/>
<dbReference type="InterPro" id="IPR015421">
    <property type="entry name" value="PyrdxlP-dep_Trfase_major"/>
</dbReference>
<dbReference type="InterPro" id="IPR015422">
    <property type="entry name" value="PyrdxlP-dep_Trfase_small"/>
</dbReference>
<name>G4TLX9_SERID</name>
<dbReference type="Proteomes" id="UP000007148">
    <property type="component" value="Unassembled WGS sequence"/>
</dbReference>
<evidence type="ECO:0000313" key="3">
    <source>
        <dbReference type="Proteomes" id="UP000007148"/>
    </source>
</evidence>
<dbReference type="InterPro" id="IPR000192">
    <property type="entry name" value="Aminotrans_V_dom"/>
</dbReference>
<keyword evidence="2" id="KW-0456">Lyase</keyword>
<dbReference type="EMBL" id="CAFZ01000158">
    <property type="protein sequence ID" value="CCA72322.1"/>
    <property type="molecule type" value="Genomic_DNA"/>
</dbReference>
<feature type="domain" description="Aminotransferase class V" evidence="1">
    <location>
        <begin position="329"/>
        <end position="441"/>
    </location>
</feature>
<feature type="domain" description="Aminotransferase class V" evidence="1">
    <location>
        <begin position="18"/>
        <end position="295"/>
    </location>
</feature>
<keyword evidence="3" id="KW-1185">Reference proteome</keyword>
<gene>
    <name evidence="2" type="ORF">PIIN_06256</name>
</gene>
<dbReference type="PANTHER" id="PTHR43586:SF21">
    <property type="entry name" value="PYRIDOXAL PHOSPHATE (PLP)-DEPENDENT ASPARTATE AMINOTRANSFERASE SUPERFAMILY"/>
    <property type="match status" value="1"/>
</dbReference>
<proteinExistence type="predicted"/>
<dbReference type="AlphaFoldDB" id="G4TLX9"/>
<dbReference type="STRING" id="1109443.G4TLX9"/>
<dbReference type="GO" id="GO:0016829">
    <property type="term" value="F:lyase activity"/>
    <property type="evidence" value="ECO:0007669"/>
    <property type="project" value="UniProtKB-KW"/>
</dbReference>
<dbReference type="PANTHER" id="PTHR43586">
    <property type="entry name" value="CYSTEINE DESULFURASE"/>
    <property type="match status" value="1"/>
</dbReference>
<organism evidence="2 3">
    <name type="scientific">Serendipita indica (strain DSM 11827)</name>
    <name type="common">Root endophyte fungus</name>
    <name type="synonym">Piriformospora indica</name>
    <dbReference type="NCBI Taxonomy" id="1109443"/>
    <lineage>
        <taxon>Eukaryota</taxon>
        <taxon>Fungi</taxon>
        <taxon>Dikarya</taxon>
        <taxon>Basidiomycota</taxon>
        <taxon>Agaricomycotina</taxon>
        <taxon>Agaricomycetes</taxon>
        <taxon>Sebacinales</taxon>
        <taxon>Serendipitaceae</taxon>
        <taxon>Serendipita</taxon>
    </lineage>
</organism>
<dbReference type="HOGENOM" id="CLU_003433_2_2_1"/>
<dbReference type="OrthoDB" id="420046at2759"/>
<evidence type="ECO:0000259" key="1">
    <source>
        <dbReference type="Pfam" id="PF00266"/>
    </source>
</evidence>
<accession>G4TLX9</accession>
<comment type="caution">
    <text evidence="2">The sequence shown here is derived from an EMBL/GenBank/DDBJ whole genome shotgun (WGS) entry which is preliminary data.</text>
</comment>
<dbReference type="InParanoid" id="G4TLX9"/>
<reference evidence="2 3" key="1">
    <citation type="journal article" date="2011" name="PLoS Pathog.">
        <title>Endophytic Life Strategies Decoded by Genome and Transcriptome Analyses of the Mutualistic Root Symbiont Piriformospora indica.</title>
        <authorList>
            <person name="Zuccaro A."/>
            <person name="Lahrmann U."/>
            <person name="Guldener U."/>
            <person name="Langen G."/>
            <person name="Pfiffi S."/>
            <person name="Biedenkopf D."/>
            <person name="Wong P."/>
            <person name="Samans B."/>
            <person name="Grimm C."/>
            <person name="Basiewicz M."/>
            <person name="Murat C."/>
            <person name="Martin F."/>
            <person name="Kogel K.H."/>
        </authorList>
    </citation>
    <scope>NUCLEOTIDE SEQUENCE [LARGE SCALE GENOMIC DNA]</scope>
    <source>
        <strain evidence="2 3">DSM 11827</strain>
    </source>
</reference>
<dbReference type="InterPro" id="IPR015424">
    <property type="entry name" value="PyrdxlP-dep_Trfase"/>
</dbReference>
<dbReference type="eggNOG" id="KOG1549">
    <property type="taxonomic scope" value="Eukaryota"/>
</dbReference>
<protein>
    <submittedName>
        <fullName evidence="2">Related to selenocysteine lyase</fullName>
    </submittedName>
</protein>
<dbReference type="Gene3D" id="3.40.640.10">
    <property type="entry name" value="Type I PLP-dependent aspartate aminotransferase-like (Major domain)"/>
    <property type="match status" value="1"/>
</dbReference>
<dbReference type="Pfam" id="PF00266">
    <property type="entry name" value="Aminotran_5"/>
    <property type="match status" value="2"/>
</dbReference>